<feature type="domain" description="HipA N-terminal subdomain 1" evidence="5">
    <location>
        <begin position="5"/>
        <end position="104"/>
    </location>
</feature>
<organism evidence="6 7">
    <name type="scientific">Paracidovorax konjaci</name>
    <dbReference type="NCBI Taxonomy" id="32040"/>
    <lineage>
        <taxon>Bacteria</taxon>
        <taxon>Pseudomonadati</taxon>
        <taxon>Pseudomonadota</taxon>
        <taxon>Betaproteobacteria</taxon>
        <taxon>Burkholderiales</taxon>
        <taxon>Comamonadaceae</taxon>
        <taxon>Paracidovorax</taxon>
    </lineage>
</organism>
<dbReference type="RefSeq" id="WP_092952215.1">
    <property type="nucleotide sequence ID" value="NZ_FOMQ01000006.1"/>
</dbReference>
<feature type="domain" description="HipA-like C-terminal" evidence="4">
    <location>
        <begin position="151"/>
        <end position="384"/>
    </location>
</feature>
<dbReference type="Pfam" id="PF13657">
    <property type="entry name" value="Couple_hipA"/>
    <property type="match status" value="1"/>
</dbReference>
<dbReference type="PANTHER" id="PTHR37419:SF1">
    <property type="entry name" value="SERINE_THREONINE-PROTEIN KINASE TOXIN HIPA"/>
    <property type="match status" value="1"/>
</dbReference>
<dbReference type="OrthoDB" id="9805913at2"/>
<dbReference type="PANTHER" id="PTHR37419">
    <property type="entry name" value="SERINE/THREONINE-PROTEIN KINASE TOXIN HIPA"/>
    <property type="match status" value="1"/>
</dbReference>
<reference evidence="7" key="1">
    <citation type="submission" date="2016-10" db="EMBL/GenBank/DDBJ databases">
        <authorList>
            <person name="Varghese N."/>
            <person name="Submissions S."/>
        </authorList>
    </citation>
    <scope>NUCLEOTIDE SEQUENCE [LARGE SCALE GENOMIC DNA]</scope>
    <source>
        <strain evidence="7">DSM 7481</strain>
    </source>
</reference>
<dbReference type="Pfam" id="PF07804">
    <property type="entry name" value="HipA_C"/>
    <property type="match status" value="1"/>
</dbReference>
<dbReference type="InterPro" id="IPR017508">
    <property type="entry name" value="HipA_N1"/>
</dbReference>
<accession>A0A1I1VBR9</accession>
<dbReference type="STRING" id="32040.SAMN04489710_106187"/>
<dbReference type="NCBIfam" id="TIGR03071">
    <property type="entry name" value="couple_hipA"/>
    <property type="match status" value="1"/>
</dbReference>
<gene>
    <name evidence="6" type="ORF">SAMN04489710_106187</name>
</gene>
<proteinExistence type="inferred from homology"/>
<sequence>MGAVLNAWMNGEFVGTWQVDRGAHSFSYARTWLESAKFRPLSLSLPLTRTREIKGEVVANYFDNLLPDNDRIRERIGRRFKTRTLDAFALLEAIGRDCVGAVQLLPEGTEPDGWDRVECEPLTQEQVADALRAVPADPAARASDDSPVFRISLAGAQEKTAFVLSRGQWCRPLGATPSTHIFKLPLGLIANTSRVEMFDSVENEWLCSQLIQALGLPSARTWVATFGDQRALVVERFDRQWMDGGAWIARLPQEDFCQALGLSPRLKYESDGGPSVAAGLALLAGSVDAPTDRLAFQLAQFAFWLMAAPDGHAKNFSLFLRQAGTFEMAPLYDVLSVWPYVGKGRGQLHLRDVRLAMAQRSKNAHYGLHTIRARHWRDLALRNGGSTVWDAMLGMAAHVAPALDTVEARLPADFPEHIWAPISAGMRAQAESFLAEAAILA</sequence>
<dbReference type="EMBL" id="FOMQ01000006">
    <property type="protein sequence ID" value="SFD80329.1"/>
    <property type="molecule type" value="Genomic_DNA"/>
</dbReference>
<keyword evidence="3 6" id="KW-0418">Kinase</keyword>
<dbReference type="CDD" id="cd17808">
    <property type="entry name" value="HipA_Ec_like"/>
    <property type="match status" value="1"/>
</dbReference>
<keyword evidence="2" id="KW-0808">Transferase</keyword>
<evidence type="ECO:0000313" key="7">
    <source>
        <dbReference type="Proteomes" id="UP000199517"/>
    </source>
</evidence>
<dbReference type="Proteomes" id="UP000199517">
    <property type="component" value="Unassembled WGS sequence"/>
</dbReference>
<evidence type="ECO:0000259" key="5">
    <source>
        <dbReference type="Pfam" id="PF13657"/>
    </source>
</evidence>
<keyword evidence="7" id="KW-1185">Reference proteome</keyword>
<protein>
    <submittedName>
        <fullName evidence="6">Serine/threonine-protein kinase HipA</fullName>
    </submittedName>
</protein>
<evidence type="ECO:0000259" key="4">
    <source>
        <dbReference type="Pfam" id="PF07804"/>
    </source>
</evidence>
<dbReference type="GO" id="GO:0004674">
    <property type="term" value="F:protein serine/threonine kinase activity"/>
    <property type="evidence" value="ECO:0007669"/>
    <property type="project" value="TreeGrafter"/>
</dbReference>
<dbReference type="AlphaFoldDB" id="A0A1I1VBR9"/>
<evidence type="ECO:0000256" key="1">
    <source>
        <dbReference type="ARBA" id="ARBA00010164"/>
    </source>
</evidence>
<evidence type="ECO:0000256" key="2">
    <source>
        <dbReference type="ARBA" id="ARBA00022679"/>
    </source>
</evidence>
<evidence type="ECO:0000256" key="3">
    <source>
        <dbReference type="ARBA" id="ARBA00022777"/>
    </source>
</evidence>
<comment type="similarity">
    <text evidence="1">Belongs to the HipA Ser/Thr kinase family.</text>
</comment>
<evidence type="ECO:0000313" key="6">
    <source>
        <dbReference type="EMBL" id="SFD80329.1"/>
    </source>
</evidence>
<dbReference type="GO" id="GO:0005829">
    <property type="term" value="C:cytosol"/>
    <property type="evidence" value="ECO:0007669"/>
    <property type="project" value="TreeGrafter"/>
</dbReference>
<dbReference type="InterPro" id="IPR012893">
    <property type="entry name" value="HipA-like_C"/>
</dbReference>
<name>A0A1I1VBR9_9BURK</name>
<dbReference type="InterPro" id="IPR052028">
    <property type="entry name" value="HipA_Ser/Thr_kinase"/>
</dbReference>